<sequence length="63" mass="7120">MKESETIKEYSDRLLGIVNNDCAKAPRYTPERFQITIASLENMKNPSTITLAELLNTMNKGDT</sequence>
<reference evidence="1 2" key="1">
    <citation type="journal article" date="2021" name="Plant Biotechnol. J.">
        <title>Multi-omics assisted identification of the key and species-specific regulatory components of drought-tolerant mechanisms in Gossypium stocksii.</title>
        <authorList>
            <person name="Yu D."/>
            <person name="Ke L."/>
            <person name="Zhang D."/>
            <person name="Wu Y."/>
            <person name="Sun Y."/>
            <person name="Mei J."/>
            <person name="Sun J."/>
            <person name="Sun Y."/>
        </authorList>
    </citation>
    <scope>NUCLEOTIDE SEQUENCE [LARGE SCALE GENOMIC DNA]</scope>
    <source>
        <strain evidence="2">cv. E1</strain>
        <tissue evidence="1">Leaf</tissue>
    </source>
</reference>
<dbReference type="Proteomes" id="UP000828251">
    <property type="component" value="Unassembled WGS sequence"/>
</dbReference>
<organism evidence="1 2">
    <name type="scientific">Gossypium stocksii</name>
    <dbReference type="NCBI Taxonomy" id="47602"/>
    <lineage>
        <taxon>Eukaryota</taxon>
        <taxon>Viridiplantae</taxon>
        <taxon>Streptophyta</taxon>
        <taxon>Embryophyta</taxon>
        <taxon>Tracheophyta</taxon>
        <taxon>Spermatophyta</taxon>
        <taxon>Magnoliopsida</taxon>
        <taxon>eudicotyledons</taxon>
        <taxon>Gunneridae</taxon>
        <taxon>Pentapetalae</taxon>
        <taxon>rosids</taxon>
        <taxon>malvids</taxon>
        <taxon>Malvales</taxon>
        <taxon>Malvaceae</taxon>
        <taxon>Malvoideae</taxon>
        <taxon>Gossypium</taxon>
    </lineage>
</organism>
<name>A0A9D3ZQX4_9ROSI</name>
<dbReference type="EMBL" id="JAIQCV010000010">
    <property type="protein sequence ID" value="KAH1057188.1"/>
    <property type="molecule type" value="Genomic_DNA"/>
</dbReference>
<comment type="caution">
    <text evidence="1">The sequence shown here is derived from an EMBL/GenBank/DDBJ whole genome shotgun (WGS) entry which is preliminary data.</text>
</comment>
<keyword evidence="2" id="KW-1185">Reference proteome</keyword>
<evidence type="ECO:0000313" key="2">
    <source>
        <dbReference type="Proteomes" id="UP000828251"/>
    </source>
</evidence>
<dbReference type="AlphaFoldDB" id="A0A9D3ZQX4"/>
<accession>A0A9D3ZQX4</accession>
<evidence type="ECO:0000313" key="1">
    <source>
        <dbReference type="EMBL" id="KAH1057188.1"/>
    </source>
</evidence>
<proteinExistence type="predicted"/>
<protein>
    <submittedName>
        <fullName evidence="1">Uncharacterized protein</fullName>
    </submittedName>
</protein>
<gene>
    <name evidence="1" type="ORF">J1N35_035253</name>
</gene>